<dbReference type="STRING" id="121290.APY04_3345"/>
<dbReference type="EMBL" id="LMTR01000093">
    <property type="protein sequence ID" value="KWT64333.1"/>
    <property type="molecule type" value="Genomic_DNA"/>
</dbReference>
<evidence type="ECO:0000313" key="2">
    <source>
        <dbReference type="Proteomes" id="UP000059074"/>
    </source>
</evidence>
<name>A0A120CTA0_HYPSL</name>
<reference evidence="1 2" key="1">
    <citation type="submission" date="2015-10" db="EMBL/GenBank/DDBJ databases">
        <title>Transcriptomic analysis of a linuron degrading triple-species bacterial consortium.</title>
        <authorList>
            <person name="Albers P."/>
        </authorList>
    </citation>
    <scope>NUCLEOTIDE SEQUENCE [LARGE SCALE GENOMIC DNA]</scope>
    <source>
        <strain evidence="1 2">WDL6</strain>
    </source>
</reference>
<organism evidence="1 2">
    <name type="scientific">Hyphomicrobium sulfonivorans</name>
    <dbReference type="NCBI Taxonomy" id="121290"/>
    <lineage>
        <taxon>Bacteria</taxon>
        <taxon>Pseudomonadati</taxon>
        <taxon>Pseudomonadota</taxon>
        <taxon>Alphaproteobacteria</taxon>
        <taxon>Hyphomicrobiales</taxon>
        <taxon>Hyphomicrobiaceae</taxon>
        <taxon>Hyphomicrobium</taxon>
    </lineage>
</organism>
<accession>A0A120CTA0</accession>
<sequence length="37" mass="4063">MVLRSEILPSEQAAFSEQVLFFAFLSCSAFLNAPVQA</sequence>
<gene>
    <name evidence="1" type="ORF">APY04_3345</name>
</gene>
<comment type="caution">
    <text evidence="1">The sequence shown here is derived from an EMBL/GenBank/DDBJ whole genome shotgun (WGS) entry which is preliminary data.</text>
</comment>
<keyword evidence="2" id="KW-1185">Reference proteome</keyword>
<dbReference type="PATRIC" id="fig|121290.4.peg.778"/>
<proteinExistence type="predicted"/>
<dbReference type="AlphaFoldDB" id="A0A120CTA0"/>
<protein>
    <submittedName>
        <fullName evidence="1">Uncharacterized protein</fullName>
    </submittedName>
</protein>
<evidence type="ECO:0000313" key="1">
    <source>
        <dbReference type="EMBL" id="KWT64333.1"/>
    </source>
</evidence>
<dbReference type="Proteomes" id="UP000059074">
    <property type="component" value="Unassembled WGS sequence"/>
</dbReference>